<keyword evidence="3" id="KW-1185">Reference proteome</keyword>
<dbReference type="CDD" id="cd05379">
    <property type="entry name" value="CAP_bacterial"/>
    <property type="match status" value="1"/>
</dbReference>
<name>A0A1I5E0S8_9PROT</name>
<dbReference type="RefSeq" id="WP_074797844.1">
    <property type="nucleotide sequence ID" value="NZ_FOVJ01000006.1"/>
</dbReference>
<sequence>MKANYVLSIIVFACALLPLTVQAESSRELLNLINAYRADPPRCEGAQEEPLPPLAPSMSLARLQVGSARQLKEAMRAVGFLAAGAEAITLSGPSDAAEAMRFAAQLNCRVLLSRRYSVGGVSQQDREWQIVFAQPLISPDLGDWQQAGRQVLNLVNTARAKARACGNTYYKAASPLHWSAKLGAAALAHSRDMAEHDRFGHTGSDGSTVATRASDEGYVWRSIGENVAAGKAEPEQVVNGWLSSSGHCANIMNGSFTEMGAAYAANPKSDTIIFWTQVFGRPR</sequence>
<proteinExistence type="predicted"/>
<dbReference type="AlphaFoldDB" id="A0A1I5E0S8"/>
<dbReference type="InterPro" id="IPR035940">
    <property type="entry name" value="CAP_sf"/>
</dbReference>
<dbReference type="PANTHER" id="PTHR31157">
    <property type="entry name" value="SCP DOMAIN-CONTAINING PROTEIN"/>
    <property type="match status" value="1"/>
</dbReference>
<dbReference type="InterPro" id="IPR014044">
    <property type="entry name" value="CAP_dom"/>
</dbReference>
<feature type="domain" description="SCP" evidence="1">
    <location>
        <begin position="152"/>
        <end position="279"/>
    </location>
</feature>
<evidence type="ECO:0000259" key="1">
    <source>
        <dbReference type="Pfam" id="PF00188"/>
    </source>
</evidence>
<dbReference type="SUPFAM" id="SSF55797">
    <property type="entry name" value="PR-1-like"/>
    <property type="match status" value="1"/>
</dbReference>
<evidence type="ECO:0000313" key="2">
    <source>
        <dbReference type="EMBL" id="SFO04731.1"/>
    </source>
</evidence>
<protein>
    <submittedName>
        <fullName evidence="2">Uncharacterized conserved protein YkwD, contains CAP (CSP/antigen 5/PR1) domain</fullName>
    </submittedName>
</protein>
<dbReference type="Pfam" id="PF00188">
    <property type="entry name" value="CAP"/>
    <property type="match status" value="1"/>
</dbReference>
<evidence type="ECO:0000313" key="3">
    <source>
        <dbReference type="Proteomes" id="UP000183107"/>
    </source>
</evidence>
<dbReference type="Proteomes" id="UP000183107">
    <property type="component" value="Unassembled WGS sequence"/>
</dbReference>
<reference evidence="3" key="1">
    <citation type="submission" date="2016-10" db="EMBL/GenBank/DDBJ databases">
        <authorList>
            <person name="Varghese N."/>
        </authorList>
    </citation>
    <scope>NUCLEOTIDE SEQUENCE [LARGE SCALE GENOMIC DNA]</scope>
    <source>
        <strain evidence="3">Nsp8</strain>
    </source>
</reference>
<dbReference type="EMBL" id="FOVJ01000006">
    <property type="protein sequence ID" value="SFO04731.1"/>
    <property type="molecule type" value="Genomic_DNA"/>
</dbReference>
<gene>
    <name evidence="2" type="ORF">SAMN05216386_2483</name>
</gene>
<accession>A0A1I5E0S8</accession>
<dbReference type="Gene3D" id="3.40.33.10">
    <property type="entry name" value="CAP"/>
    <property type="match status" value="1"/>
</dbReference>
<organism evidence="2 3">
    <name type="scientific">Nitrosospira briensis</name>
    <dbReference type="NCBI Taxonomy" id="35799"/>
    <lineage>
        <taxon>Bacteria</taxon>
        <taxon>Pseudomonadati</taxon>
        <taxon>Pseudomonadota</taxon>
        <taxon>Betaproteobacteria</taxon>
        <taxon>Nitrosomonadales</taxon>
        <taxon>Nitrosomonadaceae</taxon>
        <taxon>Nitrosospira</taxon>
    </lineage>
</organism>
<dbReference type="OrthoDB" id="68195at2"/>
<dbReference type="PANTHER" id="PTHR31157:SF1">
    <property type="entry name" value="SCP DOMAIN-CONTAINING PROTEIN"/>
    <property type="match status" value="1"/>
</dbReference>